<protein>
    <submittedName>
        <fullName evidence="1">15490_t:CDS:1</fullName>
    </submittedName>
</protein>
<feature type="non-terminal residue" evidence="1">
    <location>
        <position position="1"/>
    </location>
</feature>
<organism evidence="1 2">
    <name type="scientific">Acaulospora colombiana</name>
    <dbReference type="NCBI Taxonomy" id="27376"/>
    <lineage>
        <taxon>Eukaryota</taxon>
        <taxon>Fungi</taxon>
        <taxon>Fungi incertae sedis</taxon>
        <taxon>Mucoromycota</taxon>
        <taxon>Glomeromycotina</taxon>
        <taxon>Glomeromycetes</taxon>
        <taxon>Diversisporales</taxon>
        <taxon>Acaulosporaceae</taxon>
        <taxon>Acaulospora</taxon>
    </lineage>
</organism>
<keyword evidence="2" id="KW-1185">Reference proteome</keyword>
<comment type="caution">
    <text evidence="1">The sequence shown here is derived from an EMBL/GenBank/DDBJ whole genome shotgun (WGS) entry which is preliminary data.</text>
</comment>
<dbReference type="Proteomes" id="UP000789525">
    <property type="component" value="Unassembled WGS sequence"/>
</dbReference>
<proteinExistence type="predicted"/>
<accession>A0ACA9PZX4</accession>
<feature type="non-terminal residue" evidence="1">
    <location>
        <position position="228"/>
    </location>
</feature>
<evidence type="ECO:0000313" key="1">
    <source>
        <dbReference type="EMBL" id="CAG8730580.1"/>
    </source>
</evidence>
<gene>
    <name evidence="1" type="ORF">ACOLOM_LOCUS11610</name>
</gene>
<sequence>DELAPEVTDEFYKHIMKDGGRPDCRKAAEALHFAVQKLRKKPGVQLTDWIPTSESTSFGANTLIEWASVGNKSLRLSTGPNTERPYLAQCRTGIKITGNYDWPKIHDMVRLKETGSPTVQSLRLSIQEALNPDNQAFYPHLNNIMSTAHHETYGKGGAGNVSDHVNHATEEVKAHLPTENTAGRGGYGNIGEGPGHYDASGGHAGVVESTGRGGAGNIGVFTTEYITA</sequence>
<dbReference type="EMBL" id="CAJVPT010042684">
    <property type="protein sequence ID" value="CAG8730580.1"/>
    <property type="molecule type" value="Genomic_DNA"/>
</dbReference>
<reference evidence="1" key="1">
    <citation type="submission" date="2021-06" db="EMBL/GenBank/DDBJ databases">
        <authorList>
            <person name="Kallberg Y."/>
            <person name="Tangrot J."/>
            <person name="Rosling A."/>
        </authorList>
    </citation>
    <scope>NUCLEOTIDE SEQUENCE</scope>
    <source>
        <strain evidence="1">CL356</strain>
    </source>
</reference>
<evidence type="ECO:0000313" key="2">
    <source>
        <dbReference type="Proteomes" id="UP000789525"/>
    </source>
</evidence>
<name>A0ACA9PZX4_9GLOM</name>